<dbReference type="InterPro" id="IPR014797">
    <property type="entry name" value="CKK_CAMSAP"/>
</dbReference>
<evidence type="ECO:0000256" key="2">
    <source>
        <dbReference type="SAM" id="Coils"/>
    </source>
</evidence>
<keyword evidence="1" id="KW-0493">Microtubule</keyword>
<dbReference type="InterPro" id="IPR032940">
    <property type="entry name" value="CAMSAP"/>
</dbReference>
<keyword evidence="6" id="KW-1185">Reference proteome</keyword>
<organism evidence="5 6">
    <name type="scientific">Clonorchis sinensis</name>
    <name type="common">Chinese liver fluke</name>
    <dbReference type="NCBI Taxonomy" id="79923"/>
    <lineage>
        <taxon>Eukaryota</taxon>
        <taxon>Metazoa</taxon>
        <taxon>Spiralia</taxon>
        <taxon>Lophotrochozoa</taxon>
        <taxon>Platyhelminthes</taxon>
        <taxon>Trematoda</taxon>
        <taxon>Digenea</taxon>
        <taxon>Opisthorchiida</taxon>
        <taxon>Opisthorchiata</taxon>
        <taxon>Opisthorchiidae</taxon>
        <taxon>Clonorchis</taxon>
    </lineage>
</organism>
<reference evidence="5 6" key="1">
    <citation type="journal article" date="2018" name="Biotechnol. Adv.">
        <title>Improved genomic resources and new bioinformatic workflow for the carcinogenic parasite Clonorchis sinensis: Biotechnological implications.</title>
        <authorList>
            <person name="Wang D."/>
            <person name="Korhonen P.K."/>
            <person name="Gasser R.B."/>
            <person name="Young N.D."/>
        </authorList>
    </citation>
    <scope>NUCLEOTIDE SEQUENCE [LARGE SCALE GENOMIC DNA]</scope>
    <source>
        <strain evidence="5">Cs-k2</strain>
    </source>
</reference>
<evidence type="ECO:0000259" key="4">
    <source>
        <dbReference type="PROSITE" id="PS51508"/>
    </source>
</evidence>
<comment type="similarity">
    <text evidence="1">Belongs to the CAMSAP1 family.</text>
</comment>
<dbReference type="PROSITE" id="PS51508">
    <property type="entry name" value="CKK"/>
    <property type="match status" value="1"/>
</dbReference>
<feature type="region of interest" description="Disordered" evidence="3">
    <location>
        <begin position="563"/>
        <end position="626"/>
    </location>
</feature>
<evidence type="ECO:0000256" key="1">
    <source>
        <dbReference type="PROSITE-ProRule" id="PRU00841"/>
    </source>
</evidence>
<feature type="compositionally biased region" description="Polar residues" evidence="3">
    <location>
        <begin position="1021"/>
        <end position="1035"/>
    </location>
</feature>
<dbReference type="GO" id="GO:0007026">
    <property type="term" value="P:negative regulation of microtubule depolymerization"/>
    <property type="evidence" value="ECO:0007669"/>
    <property type="project" value="TreeGrafter"/>
</dbReference>
<feature type="region of interest" description="Disordered" evidence="3">
    <location>
        <begin position="24"/>
        <end position="47"/>
    </location>
</feature>
<dbReference type="PANTHER" id="PTHR21595">
    <property type="entry name" value="PATRONIN"/>
    <property type="match status" value="1"/>
</dbReference>
<feature type="compositionally biased region" description="Polar residues" evidence="3">
    <location>
        <begin position="485"/>
        <end position="507"/>
    </location>
</feature>
<dbReference type="InterPro" id="IPR011033">
    <property type="entry name" value="PRC_barrel-like_sf"/>
</dbReference>
<sequence>MAASVAKLASTDFVNQAISDNSEAAVGQSDSASIKPRSDGPAQLPNSHSCLPSVPNSHWLFDWLDSVVFQSLQKFLDHSKFSVLALRSLVRHLGFPTRLACALYHYLPDIWLQLPLSSNQNYPVSLDQYLCALHDGTLNTANCELDDRVNFGYLSELFQKQQIYLPEHPAPLSLTAHFAQSGFPTGSQELHLLTDFHHWIVSFQPSLGPIALQTVPFKRSLSSPIKATVTPSSTQTGVLQRLVKRSGTVARPARPAHPNSRPIALLNTAAVEQLVRSTTTVSADPMDSLTPRVDSPQTPTSSTGGLHQNGLGSDHPTTANDLLTDLVLVAARGGEEPPPLPTETGSGKGGFYVTKQLPESTTISDINPPESVEDSKVGFERNKMYATFCKRPSPEFSDKLPVVSSPKRVPSPVTSASPQSPRSSIPMSDIAGGAISLRSEFEKRKRSRSSLPAMQVEGVKMADENHMPPPGTTTWAVTAVGSTKTSCRKSSAPSNSVENDISSTSGISDHGEKRVSRSSAAALRLSLDQRRRAIEMGRQRALIATNKAAAERHHAAFQRLLQNEQRRRGKKPDAPEVAENGATSVEPTSQCQNSIVPSSPTVNPTSEPAIAFDLNNGTGETVPSNLEQGTDIEDEFSVQSCEVQKPSFNQQSDTTEGQAPLEDHTGEKLVCPADASSKTASSPEPIDCTELSQIYPDESIDDQRSLPGRIPSDSSHSDGEPEDFTVPSVTSDLANRSEAWFHSAPSRRVASNVRRPRQSTPHAGIDRTVGEYSTRDPPIRRVRHHSPRPAPSDEYSYLYPVNVQQPSSRPHVRHSHKSSQSPTRLRHSARSGPHRNNLTSQSLTSEMIRRAGRLECPDLVRPSRHHHLATSTTYDSHHGGHIWEPEEDEYAPYEELYDYGDEEDEDASASESDAEVEVRSNYSRGRWEPDQYSERSMPISRVYPTYAQSHLRTSLHRRRTSPVDFSSSGRRHRQADRHDANAIALEQLNRNLIGLQTGLERLLAAGPNTPPATEGARLEGQQASAQLTSSHTSLAGATRATWSERPKLRDLSKGRLLDSNLEHVAPRLPIHTSAVEHEDTSFMSNSQTSESQVPQPPAPPKSSTSCAFSIDMSSTSSVERKPETDKVPTPNTVQLSKEEAAPKGPENTLFFIAFDEPDPQRMQRKCDQLEARRAAEKALVAQQLQTRRSQEREIKLAIEQAQQERRANEREKREAILQAYKEKRDTDSNSPRPSELYPVRPGSAALSRSEANIAASPRDRRTGSQSVAPNKRGPRQPSRNTRPANPSGRRKSLTKSSTSLHSSSAALRGNADGEAVETSDGDIESDETQKKGRTNGTRLPSGLSLSSLHRLGCTDSSSSGPGLQVPSSTQPKLFVKPKAKSNRMVIVNAIGHACLAGAVNEPMKQATLKELAATEGTHFMILFRDSRCQYRAVYSFDLELEELRLICGTGPRRITHEMANRFFKYNSGGKHFTEITSTNHLSPVVDAITIHEALWSKSNGQAAALNLLSGRS</sequence>
<feature type="compositionally biased region" description="Polar residues" evidence="3">
    <location>
        <begin position="1101"/>
        <end position="1117"/>
    </location>
</feature>
<evidence type="ECO:0000256" key="3">
    <source>
        <dbReference type="SAM" id="MobiDB-lite"/>
    </source>
</evidence>
<gene>
    <name evidence="5" type="ORF">CSKR_201852</name>
</gene>
<feature type="compositionally biased region" description="Polar residues" evidence="3">
    <location>
        <begin position="615"/>
        <end position="626"/>
    </location>
</feature>
<feature type="region of interest" description="Disordered" evidence="3">
    <location>
        <begin position="1005"/>
        <end position="1041"/>
    </location>
</feature>
<feature type="compositionally biased region" description="Low complexity" evidence="3">
    <location>
        <begin position="1294"/>
        <end position="1304"/>
    </location>
</feature>
<dbReference type="EMBL" id="NIRI02000010">
    <property type="protein sequence ID" value="KAG5453839.1"/>
    <property type="molecule type" value="Genomic_DNA"/>
</dbReference>
<dbReference type="GO" id="GO:0051011">
    <property type="term" value="F:microtubule minus-end binding"/>
    <property type="evidence" value="ECO:0007669"/>
    <property type="project" value="TreeGrafter"/>
</dbReference>
<comment type="domain">
    <text evidence="1">The CKK domain binds microtubules.</text>
</comment>
<dbReference type="GO" id="GO:0031122">
    <property type="term" value="P:cytoplasmic microtubule organization"/>
    <property type="evidence" value="ECO:0007669"/>
    <property type="project" value="TreeGrafter"/>
</dbReference>
<comment type="caution">
    <text evidence="5">The sequence shown here is derived from an EMBL/GenBank/DDBJ whole genome shotgun (WGS) entry which is preliminary data.</text>
</comment>
<name>A0A8T1MXT8_CLOSI</name>
<feature type="compositionally biased region" description="Basic and acidic residues" evidence="3">
    <location>
        <begin position="764"/>
        <end position="779"/>
    </location>
</feature>
<feature type="region of interest" description="Disordered" evidence="3">
    <location>
        <begin position="485"/>
        <end position="515"/>
    </location>
</feature>
<feature type="region of interest" description="Disordered" evidence="3">
    <location>
        <begin position="279"/>
        <end position="318"/>
    </location>
</feature>
<evidence type="ECO:0000313" key="6">
    <source>
        <dbReference type="Proteomes" id="UP000286415"/>
    </source>
</evidence>
<dbReference type="Gene3D" id="3.10.20.360">
    <property type="entry name" value="CKK domain"/>
    <property type="match status" value="1"/>
</dbReference>
<feature type="region of interest" description="Disordered" evidence="3">
    <location>
        <begin position="901"/>
        <end position="923"/>
    </location>
</feature>
<feature type="region of interest" description="Disordered" evidence="3">
    <location>
        <begin position="1220"/>
        <end position="1371"/>
    </location>
</feature>
<feature type="compositionally biased region" description="Polar residues" evidence="3">
    <location>
        <begin position="834"/>
        <end position="844"/>
    </location>
</feature>
<feature type="compositionally biased region" description="Basic residues" evidence="3">
    <location>
        <begin position="824"/>
        <end position="833"/>
    </location>
</feature>
<evidence type="ECO:0000313" key="5">
    <source>
        <dbReference type="EMBL" id="KAG5453839.1"/>
    </source>
</evidence>
<feature type="compositionally biased region" description="Low complexity" evidence="3">
    <location>
        <begin position="1339"/>
        <end position="1348"/>
    </location>
</feature>
<dbReference type="SUPFAM" id="SSF50346">
    <property type="entry name" value="PRC-barrel domain"/>
    <property type="match status" value="1"/>
</dbReference>
<feature type="coiled-coil region" evidence="2">
    <location>
        <begin position="1187"/>
        <end position="1218"/>
    </location>
</feature>
<reference evidence="5 6" key="2">
    <citation type="journal article" date="2021" name="Genomics">
        <title>High-quality reference genome for Clonorchis sinensis.</title>
        <authorList>
            <person name="Young N.D."/>
            <person name="Stroehlein A.J."/>
            <person name="Kinkar L."/>
            <person name="Wang T."/>
            <person name="Sohn W.M."/>
            <person name="Chang B.C.H."/>
            <person name="Kaur P."/>
            <person name="Weisz D."/>
            <person name="Dudchenko O."/>
            <person name="Aiden E.L."/>
            <person name="Korhonen P.K."/>
            <person name="Gasser R.B."/>
        </authorList>
    </citation>
    <scope>NUCLEOTIDE SEQUENCE [LARGE SCALE GENOMIC DNA]</scope>
    <source>
        <strain evidence="5">Cs-k2</strain>
    </source>
</reference>
<accession>A0A8T1MXT8</accession>
<dbReference type="SMART" id="SM01051">
    <property type="entry name" value="CAMSAP_CKK"/>
    <property type="match status" value="1"/>
</dbReference>
<feature type="compositionally biased region" description="Acidic residues" evidence="3">
    <location>
        <begin position="901"/>
        <end position="915"/>
    </location>
</feature>
<feature type="compositionally biased region" description="Polar residues" evidence="3">
    <location>
        <begin position="416"/>
        <end position="426"/>
    </location>
</feature>
<feature type="compositionally biased region" description="Low complexity" evidence="3">
    <location>
        <begin position="401"/>
        <end position="415"/>
    </location>
</feature>
<feature type="region of interest" description="Disordered" evidence="3">
    <location>
        <begin position="395"/>
        <end position="429"/>
    </location>
</feature>
<protein>
    <recommendedName>
        <fullName evidence="4">CKK domain-containing protein</fullName>
    </recommendedName>
</protein>
<feature type="compositionally biased region" description="Polar residues" evidence="3">
    <location>
        <begin position="295"/>
        <end position="306"/>
    </location>
</feature>
<dbReference type="GO" id="GO:0036449">
    <property type="term" value="C:microtubule minus-end"/>
    <property type="evidence" value="ECO:0007669"/>
    <property type="project" value="TreeGrafter"/>
</dbReference>
<feature type="compositionally biased region" description="Polar residues" evidence="3">
    <location>
        <begin position="1081"/>
        <end position="1093"/>
    </location>
</feature>
<dbReference type="PANTHER" id="PTHR21595:SF0">
    <property type="entry name" value="PATRONIN"/>
    <property type="match status" value="1"/>
</dbReference>
<feature type="compositionally biased region" description="Polar residues" evidence="3">
    <location>
        <begin position="644"/>
        <end position="657"/>
    </location>
</feature>
<dbReference type="Proteomes" id="UP000286415">
    <property type="component" value="Unassembled WGS sequence"/>
</dbReference>
<keyword evidence="2" id="KW-0175">Coiled coil</keyword>
<dbReference type="OrthoDB" id="2125658at2759"/>
<dbReference type="GO" id="GO:0005516">
    <property type="term" value="F:calmodulin binding"/>
    <property type="evidence" value="ECO:0007669"/>
    <property type="project" value="InterPro"/>
</dbReference>
<feature type="region of interest" description="Disordered" evidence="3">
    <location>
        <begin position="644"/>
        <end position="844"/>
    </location>
</feature>
<feature type="region of interest" description="Disordered" evidence="3">
    <location>
        <begin position="950"/>
        <end position="976"/>
    </location>
</feature>
<feature type="compositionally biased region" description="Polar residues" evidence="3">
    <location>
        <begin position="581"/>
        <end position="606"/>
    </location>
</feature>
<feature type="compositionally biased region" description="Acidic residues" evidence="3">
    <location>
        <begin position="1314"/>
        <end position="1326"/>
    </location>
</feature>
<feature type="domain" description="CKK" evidence="4">
    <location>
        <begin position="1370"/>
        <end position="1505"/>
    </location>
</feature>
<dbReference type="Pfam" id="PF08683">
    <property type="entry name" value="CAMSAP_CKK"/>
    <property type="match status" value="1"/>
</dbReference>
<dbReference type="InterPro" id="IPR038209">
    <property type="entry name" value="CKK_dom_sf"/>
</dbReference>
<feature type="compositionally biased region" description="Polar residues" evidence="3">
    <location>
        <begin position="1354"/>
        <end position="1371"/>
    </location>
</feature>
<feature type="region of interest" description="Disordered" evidence="3">
    <location>
        <begin position="1077"/>
        <end position="1146"/>
    </location>
</feature>
<proteinExistence type="inferred from homology"/>